<organism evidence="1">
    <name type="scientific">uncultured Sphingobacteriales bacterium HF0130_33B19</name>
    <dbReference type="NCBI Taxonomy" id="710991"/>
    <lineage>
        <taxon>Bacteria</taxon>
        <taxon>Pseudomonadati</taxon>
        <taxon>Bacteroidota</taxon>
        <taxon>Sphingobacteriia</taxon>
        <taxon>Sphingobacteriales</taxon>
        <taxon>environmental samples</taxon>
    </lineage>
</organism>
<reference evidence="1" key="1">
    <citation type="journal article" date="2011" name="Environ. Microbiol.">
        <title>Time-series analyses of Monterey Bay coastal microbial picoplankton using a 'genome proxy' microarray.</title>
        <authorList>
            <person name="Rich V.I."/>
            <person name="Pham V.D."/>
            <person name="Eppley J."/>
            <person name="Shi Y."/>
            <person name="DeLong E.F."/>
        </authorList>
    </citation>
    <scope>NUCLEOTIDE SEQUENCE</scope>
</reference>
<protein>
    <submittedName>
        <fullName evidence="1">Uncharacterized protein</fullName>
    </submittedName>
</protein>
<accession>E0XTR8</accession>
<dbReference type="AlphaFoldDB" id="E0XTR8"/>
<proteinExistence type="predicted"/>
<sequence length="79" mass="9026">MELRNINTCINCENLIRGFVCQKHNQKVEITNFCESHAYRESITENSSCSNCTHFGVTSCSNPEEASSAMICFDWQKKN</sequence>
<name>E0XTR8_9SPHI</name>
<dbReference type="EMBL" id="GU474874">
    <property type="protein sequence ID" value="ADI17809.1"/>
    <property type="molecule type" value="Genomic_DNA"/>
</dbReference>
<evidence type="ECO:0000313" key="1">
    <source>
        <dbReference type="EMBL" id="ADI17809.1"/>
    </source>
</evidence>